<dbReference type="OrthoDB" id="9796100at2"/>
<keyword evidence="1" id="KW-0812">Transmembrane</keyword>
<dbReference type="Proteomes" id="UP000199550">
    <property type="component" value="Unassembled WGS sequence"/>
</dbReference>
<dbReference type="EMBL" id="FOTF01000043">
    <property type="protein sequence ID" value="SFL69132.1"/>
    <property type="molecule type" value="Genomic_DNA"/>
</dbReference>
<dbReference type="SUPFAM" id="SSF55785">
    <property type="entry name" value="PYP-like sensor domain (PAS domain)"/>
    <property type="match status" value="1"/>
</dbReference>
<evidence type="ECO:0000259" key="2">
    <source>
        <dbReference type="Pfam" id="PF13426"/>
    </source>
</evidence>
<dbReference type="RefSeq" id="WP_090192002.1">
    <property type="nucleotide sequence ID" value="NZ_FOTF01000043.1"/>
</dbReference>
<evidence type="ECO:0000313" key="4">
    <source>
        <dbReference type="Proteomes" id="UP000199550"/>
    </source>
</evidence>
<feature type="transmembrane region" description="Helical" evidence="1">
    <location>
        <begin position="12"/>
        <end position="35"/>
    </location>
</feature>
<dbReference type="Gene3D" id="3.30.450.20">
    <property type="entry name" value="PAS domain"/>
    <property type="match status" value="1"/>
</dbReference>
<feature type="domain" description="PAS" evidence="2">
    <location>
        <begin position="299"/>
        <end position="394"/>
    </location>
</feature>
<reference evidence="3 4" key="1">
    <citation type="submission" date="2016-10" db="EMBL/GenBank/DDBJ databases">
        <authorList>
            <person name="de Groot N.N."/>
        </authorList>
    </citation>
    <scope>NUCLEOTIDE SEQUENCE [LARGE SCALE GENOMIC DNA]</scope>
    <source>
        <strain evidence="3 4">DSM 16199</strain>
    </source>
</reference>
<accession>A0A1I4JRG7</accession>
<name>A0A1I4JRG7_9RHOB</name>
<keyword evidence="1" id="KW-1133">Transmembrane helix</keyword>
<dbReference type="InterPro" id="IPR035965">
    <property type="entry name" value="PAS-like_dom_sf"/>
</dbReference>
<evidence type="ECO:0000313" key="3">
    <source>
        <dbReference type="EMBL" id="SFL69132.1"/>
    </source>
</evidence>
<gene>
    <name evidence="3" type="ORF">SAMN04488004_1439</name>
</gene>
<protein>
    <submittedName>
        <fullName evidence="3">PAS domain-containing protein</fullName>
    </submittedName>
</protein>
<dbReference type="AlphaFoldDB" id="A0A1I4JRG7"/>
<dbReference type="STRING" id="195913.SAMN04488004_1439"/>
<proteinExistence type="predicted"/>
<evidence type="ECO:0000256" key="1">
    <source>
        <dbReference type="SAM" id="Phobius"/>
    </source>
</evidence>
<dbReference type="Pfam" id="PF13426">
    <property type="entry name" value="PAS_9"/>
    <property type="match status" value="1"/>
</dbReference>
<dbReference type="InterPro" id="IPR000014">
    <property type="entry name" value="PAS"/>
</dbReference>
<feature type="transmembrane region" description="Helical" evidence="1">
    <location>
        <begin position="41"/>
        <end position="62"/>
    </location>
</feature>
<sequence>MMQNLRGSDAATAAPPASMFWLFTLGMAIFGLLALFSNDPLFVVVTSAVAVGCMLIAALSGLRVYGPSFRRSAPALAGTSSQEAIIALLGHDVDVAYLTDSDGDIVYANPVAVERFGEISDGHLATAFSRLLANPEAVLFRLQNRATGTGAAREDIITRTGQFRLSLVNLGDDKQLWRLDDLGKASRGNGRGGDTLTLPMLTAGPTDAILYLNEPFRKLLGYRPKSLIDIFGPEQLASGQLRDFRSASGVVTMLVGMVDGAAGRREVYMLPSGRTAPSQDCPPALAAGWNAIEDLPVPLLKIAKDGTITASNREARSLLGLTTTQERRVQDVLDGLGRPVADWVRESLTGGGGNGSQFLRGRGDNQETFVQVTLNTADGPEGRHLIAVLNDVTELKTLEPDLKLFE</sequence>
<keyword evidence="1" id="KW-0472">Membrane</keyword>
<organism evidence="3 4">
    <name type="scientific">Loktanella salsilacus</name>
    <dbReference type="NCBI Taxonomy" id="195913"/>
    <lineage>
        <taxon>Bacteria</taxon>
        <taxon>Pseudomonadati</taxon>
        <taxon>Pseudomonadota</taxon>
        <taxon>Alphaproteobacteria</taxon>
        <taxon>Rhodobacterales</taxon>
        <taxon>Roseobacteraceae</taxon>
        <taxon>Loktanella</taxon>
    </lineage>
</organism>
<keyword evidence="4" id="KW-1185">Reference proteome</keyword>